<feature type="transmembrane region" description="Helical" evidence="15">
    <location>
        <begin position="12"/>
        <end position="36"/>
    </location>
</feature>
<dbReference type="CDD" id="cd06225">
    <property type="entry name" value="HAMP"/>
    <property type="match status" value="1"/>
</dbReference>
<dbReference type="InterPro" id="IPR036097">
    <property type="entry name" value="HisK_dim/P_sf"/>
</dbReference>
<dbReference type="EC" id="2.7.13.3" evidence="3"/>
<evidence type="ECO:0000256" key="6">
    <source>
        <dbReference type="ARBA" id="ARBA00022679"/>
    </source>
</evidence>
<comment type="caution">
    <text evidence="18">The sequence shown here is derived from an EMBL/GenBank/DDBJ whole genome shotgun (WGS) entry which is preliminary data.</text>
</comment>
<keyword evidence="19" id="KW-1185">Reference proteome</keyword>
<comment type="subcellular location">
    <subcellularLocation>
        <location evidence="2">Cell membrane</location>
        <topology evidence="2">Multi-pass membrane protein</topology>
    </subcellularLocation>
</comment>
<dbReference type="EMBL" id="JAFBDZ010000004">
    <property type="protein sequence ID" value="MBM7587263.1"/>
    <property type="molecule type" value="Genomic_DNA"/>
</dbReference>
<feature type="coiled-coil region" evidence="14">
    <location>
        <begin position="107"/>
        <end position="141"/>
    </location>
</feature>
<evidence type="ECO:0000256" key="12">
    <source>
        <dbReference type="ARBA" id="ARBA00023012"/>
    </source>
</evidence>
<dbReference type="SMART" id="SM00304">
    <property type="entry name" value="HAMP"/>
    <property type="match status" value="1"/>
</dbReference>
<dbReference type="InterPro" id="IPR003594">
    <property type="entry name" value="HATPase_dom"/>
</dbReference>
<dbReference type="SMART" id="SM00387">
    <property type="entry name" value="HATPase_c"/>
    <property type="match status" value="1"/>
</dbReference>
<dbReference type="CDD" id="cd00082">
    <property type="entry name" value="HisKA"/>
    <property type="match status" value="1"/>
</dbReference>
<keyword evidence="11 15" id="KW-1133">Transmembrane helix</keyword>
<evidence type="ECO:0000256" key="11">
    <source>
        <dbReference type="ARBA" id="ARBA00022989"/>
    </source>
</evidence>
<sequence length="360" mass="41172">MSIKKRLILSNIAMIIIPILFFFFIEMMISYVLFYLLDGDIEGNSKKLFMTLRFIGLLLVLTVTNGLLTYFVSKSIITPVQKLRKAAKEISNGNLDFKIESAKKDELGELAETFESMRLKLKEAKELQKRYENNQKELIASISHDLKTPMTSIKGYVKGVMDGIADTPEKMNRYMETIYTKADDMDHLINELFLYSKLDIQGVPFNFEEMDLNAYFVDLLEEVRYNLEQDGGTVTYQVNPSDSYIVMADREKLKRVITNIIQNSLKYMDKPKKEIHVRLESESDQIMVEVKDNGTGMSQDAIPHIFERFYRIDASRNSSTGGSGLGLAIVKRIIIEHGGSIWVESELGKGTSIFFTLKKP</sequence>
<proteinExistence type="predicted"/>
<dbReference type="PROSITE" id="PS50109">
    <property type="entry name" value="HIS_KIN"/>
    <property type="match status" value="1"/>
</dbReference>
<feature type="transmembrane region" description="Helical" evidence="15">
    <location>
        <begin position="48"/>
        <end position="72"/>
    </location>
</feature>
<dbReference type="GO" id="GO:0016301">
    <property type="term" value="F:kinase activity"/>
    <property type="evidence" value="ECO:0007669"/>
    <property type="project" value="UniProtKB-KW"/>
</dbReference>
<dbReference type="Gene3D" id="1.10.287.130">
    <property type="match status" value="1"/>
</dbReference>
<dbReference type="Gene3D" id="6.10.340.10">
    <property type="match status" value="1"/>
</dbReference>
<keyword evidence="13 15" id="KW-0472">Membrane</keyword>
<protein>
    <recommendedName>
        <fullName evidence="3">histidine kinase</fullName>
        <ecNumber evidence="3">2.7.13.3</ecNumber>
    </recommendedName>
</protein>
<dbReference type="PANTHER" id="PTHR45528">
    <property type="entry name" value="SENSOR HISTIDINE KINASE CPXA"/>
    <property type="match status" value="1"/>
</dbReference>
<evidence type="ECO:0000256" key="5">
    <source>
        <dbReference type="ARBA" id="ARBA00022553"/>
    </source>
</evidence>
<dbReference type="InterPro" id="IPR003661">
    <property type="entry name" value="HisK_dim/P_dom"/>
</dbReference>
<keyword evidence="9 18" id="KW-0418">Kinase</keyword>
<evidence type="ECO:0000256" key="8">
    <source>
        <dbReference type="ARBA" id="ARBA00022741"/>
    </source>
</evidence>
<evidence type="ECO:0000256" key="1">
    <source>
        <dbReference type="ARBA" id="ARBA00000085"/>
    </source>
</evidence>
<evidence type="ECO:0000313" key="18">
    <source>
        <dbReference type="EMBL" id="MBM7587263.1"/>
    </source>
</evidence>
<organism evidence="18 19">
    <name type="scientific">Rossellomorea pakistanensis</name>
    <dbReference type="NCBI Taxonomy" id="992288"/>
    <lineage>
        <taxon>Bacteria</taxon>
        <taxon>Bacillati</taxon>
        <taxon>Bacillota</taxon>
        <taxon>Bacilli</taxon>
        <taxon>Bacillales</taxon>
        <taxon>Bacillaceae</taxon>
        <taxon>Rossellomorea</taxon>
    </lineage>
</organism>
<evidence type="ECO:0000256" key="15">
    <source>
        <dbReference type="SAM" id="Phobius"/>
    </source>
</evidence>
<evidence type="ECO:0000256" key="14">
    <source>
        <dbReference type="SAM" id="Coils"/>
    </source>
</evidence>
<evidence type="ECO:0000256" key="3">
    <source>
        <dbReference type="ARBA" id="ARBA00012438"/>
    </source>
</evidence>
<evidence type="ECO:0000256" key="7">
    <source>
        <dbReference type="ARBA" id="ARBA00022692"/>
    </source>
</evidence>
<dbReference type="InterPro" id="IPR004358">
    <property type="entry name" value="Sig_transdc_His_kin-like_C"/>
</dbReference>
<keyword evidence="14" id="KW-0175">Coiled coil</keyword>
<dbReference type="InterPro" id="IPR036890">
    <property type="entry name" value="HATPase_C_sf"/>
</dbReference>
<reference evidence="18 19" key="1">
    <citation type="submission" date="2021-01" db="EMBL/GenBank/DDBJ databases">
        <title>Genomic Encyclopedia of Type Strains, Phase IV (KMG-IV): sequencing the most valuable type-strain genomes for metagenomic binning, comparative biology and taxonomic classification.</title>
        <authorList>
            <person name="Goeker M."/>
        </authorList>
    </citation>
    <scope>NUCLEOTIDE SEQUENCE [LARGE SCALE GENOMIC DNA]</scope>
    <source>
        <strain evidence="18 19">DSM 24834</strain>
    </source>
</reference>
<evidence type="ECO:0000256" key="2">
    <source>
        <dbReference type="ARBA" id="ARBA00004651"/>
    </source>
</evidence>
<gene>
    <name evidence="18" type="ORF">JOC86_003836</name>
</gene>
<dbReference type="PANTHER" id="PTHR45528:SF1">
    <property type="entry name" value="SENSOR HISTIDINE KINASE CPXA"/>
    <property type="match status" value="1"/>
</dbReference>
<evidence type="ECO:0000259" key="17">
    <source>
        <dbReference type="PROSITE" id="PS50885"/>
    </source>
</evidence>
<keyword evidence="10" id="KW-0067">ATP-binding</keyword>
<keyword evidence="4" id="KW-1003">Cell membrane</keyword>
<dbReference type="SUPFAM" id="SSF158472">
    <property type="entry name" value="HAMP domain-like"/>
    <property type="match status" value="1"/>
</dbReference>
<accession>A0ABS2NHC4</accession>
<evidence type="ECO:0000256" key="4">
    <source>
        <dbReference type="ARBA" id="ARBA00022475"/>
    </source>
</evidence>
<feature type="domain" description="HAMP" evidence="17">
    <location>
        <begin position="74"/>
        <end position="126"/>
    </location>
</feature>
<dbReference type="InterPro" id="IPR003660">
    <property type="entry name" value="HAMP_dom"/>
</dbReference>
<dbReference type="CDD" id="cd00075">
    <property type="entry name" value="HATPase"/>
    <property type="match status" value="1"/>
</dbReference>
<feature type="domain" description="Histidine kinase" evidence="16">
    <location>
        <begin position="141"/>
        <end position="360"/>
    </location>
</feature>
<dbReference type="Proteomes" id="UP001646157">
    <property type="component" value="Unassembled WGS sequence"/>
</dbReference>
<dbReference type="Pfam" id="PF02518">
    <property type="entry name" value="HATPase_c"/>
    <property type="match status" value="1"/>
</dbReference>
<dbReference type="InterPro" id="IPR050398">
    <property type="entry name" value="HssS/ArlS-like"/>
</dbReference>
<dbReference type="PRINTS" id="PR00344">
    <property type="entry name" value="BCTRLSENSOR"/>
</dbReference>
<dbReference type="RefSeq" id="WP_205174457.1">
    <property type="nucleotide sequence ID" value="NZ_JAFBDZ010000004.1"/>
</dbReference>
<dbReference type="InterPro" id="IPR005467">
    <property type="entry name" value="His_kinase_dom"/>
</dbReference>
<keyword evidence="6" id="KW-0808">Transferase</keyword>
<dbReference type="SUPFAM" id="SSF55874">
    <property type="entry name" value="ATPase domain of HSP90 chaperone/DNA topoisomerase II/histidine kinase"/>
    <property type="match status" value="1"/>
</dbReference>
<dbReference type="SUPFAM" id="SSF47384">
    <property type="entry name" value="Homodimeric domain of signal transducing histidine kinase"/>
    <property type="match status" value="1"/>
</dbReference>
<dbReference type="SMART" id="SM00388">
    <property type="entry name" value="HisKA"/>
    <property type="match status" value="1"/>
</dbReference>
<comment type="catalytic activity">
    <reaction evidence="1">
        <text>ATP + protein L-histidine = ADP + protein N-phospho-L-histidine.</text>
        <dbReference type="EC" id="2.7.13.3"/>
    </reaction>
</comment>
<evidence type="ECO:0000256" key="10">
    <source>
        <dbReference type="ARBA" id="ARBA00022840"/>
    </source>
</evidence>
<evidence type="ECO:0000259" key="16">
    <source>
        <dbReference type="PROSITE" id="PS50109"/>
    </source>
</evidence>
<dbReference type="PROSITE" id="PS50885">
    <property type="entry name" value="HAMP"/>
    <property type="match status" value="1"/>
</dbReference>
<dbReference type="Pfam" id="PF00512">
    <property type="entry name" value="HisKA"/>
    <property type="match status" value="1"/>
</dbReference>
<evidence type="ECO:0000313" key="19">
    <source>
        <dbReference type="Proteomes" id="UP001646157"/>
    </source>
</evidence>
<dbReference type="Gene3D" id="3.30.565.10">
    <property type="entry name" value="Histidine kinase-like ATPase, C-terminal domain"/>
    <property type="match status" value="1"/>
</dbReference>
<name>A0ABS2NHC4_9BACI</name>
<keyword evidence="12" id="KW-0902">Two-component regulatory system</keyword>
<keyword evidence="7 15" id="KW-0812">Transmembrane</keyword>
<evidence type="ECO:0000256" key="9">
    <source>
        <dbReference type="ARBA" id="ARBA00022777"/>
    </source>
</evidence>
<dbReference type="Pfam" id="PF00672">
    <property type="entry name" value="HAMP"/>
    <property type="match status" value="1"/>
</dbReference>
<evidence type="ECO:0000256" key="13">
    <source>
        <dbReference type="ARBA" id="ARBA00023136"/>
    </source>
</evidence>
<keyword evidence="8" id="KW-0547">Nucleotide-binding</keyword>
<keyword evidence="5" id="KW-0597">Phosphoprotein</keyword>